<name>A0ABM8PGQ5_9HYPH</name>
<keyword evidence="3" id="KW-1185">Reference proteome</keyword>
<accession>A0ABM8PGQ5</accession>
<dbReference type="Proteomes" id="UP000601041">
    <property type="component" value="Unassembled WGS sequence"/>
</dbReference>
<proteinExistence type="predicted"/>
<evidence type="ECO:0000313" key="2">
    <source>
        <dbReference type="EMBL" id="CAD7028976.1"/>
    </source>
</evidence>
<sequence>MARRRLHKRSDKSSVARRANAFARADEEHMKNLLLQIFTWWNGQTIGTRFFTWRSGKKIGEDEFGNVYYEGPETSFGVPRRWVIFNGPAEASAIPPGWHGWMHHRTNVAPSQETYQPRGWEKGHKSNLTGTSGAYRPKGSLAGAGERPRVTGDYDAWTPGS</sequence>
<comment type="caution">
    <text evidence="2">The sequence shown here is derived from an EMBL/GenBank/DDBJ whole genome shotgun (WGS) entry which is preliminary data.</text>
</comment>
<gene>
    <name evidence="2" type="ORF">RHAB21_01596</name>
</gene>
<dbReference type="Pfam" id="PF05071">
    <property type="entry name" value="NDUFA12"/>
    <property type="match status" value="1"/>
</dbReference>
<evidence type="ECO:0000313" key="3">
    <source>
        <dbReference type="Proteomes" id="UP000601041"/>
    </source>
</evidence>
<evidence type="ECO:0000256" key="1">
    <source>
        <dbReference type="SAM" id="MobiDB-lite"/>
    </source>
</evidence>
<feature type="region of interest" description="Disordered" evidence="1">
    <location>
        <begin position="112"/>
        <end position="161"/>
    </location>
</feature>
<reference evidence="2 3" key="1">
    <citation type="submission" date="2020-11" db="EMBL/GenBank/DDBJ databases">
        <authorList>
            <person name="Lassalle F."/>
        </authorList>
    </citation>
    <scope>NUCLEOTIDE SEQUENCE [LARGE SCALE GENOMIC DNA]</scope>
    <source>
        <strain evidence="2 3">AB21</strain>
    </source>
</reference>
<dbReference type="InterPro" id="IPR007763">
    <property type="entry name" value="NDUFA12"/>
</dbReference>
<organism evidence="2 3">
    <name type="scientific">Pseudorhizobium halotolerans</name>
    <dbReference type="NCBI Taxonomy" id="1233081"/>
    <lineage>
        <taxon>Bacteria</taxon>
        <taxon>Pseudomonadati</taxon>
        <taxon>Pseudomonadota</taxon>
        <taxon>Alphaproteobacteria</taxon>
        <taxon>Hyphomicrobiales</taxon>
        <taxon>Rhizobiaceae</taxon>
        <taxon>Rhizobium/Agrobacterium group</taxon>
        <taxon>Pseudorhizobium</taxon>
    </lineage>
</organism>
<dbReference type="EMBL" id="CABFWE030000004">
    <property type="protein sequence ID" value="CAD7028976.1"/>
    <property type="molecule type" value="Genomic_DNA"/>
</dbReference>
<dbReference type="NCBIfam" id="NF006040">
    <property type="entry name" value="PRK08183.1"/>
    <property type="match status" value="1"/>
</dbReference>
<protein>
    <submittedName>
        <fullName evidence="2">NADH:ubiquinone oxidoreductase subunit NDUFA12</fullName>
    </submittedName>
</protein>
<dbReference type="PANTHER" id="PTHR12910">
    <property type="entry name" value="NADH-UBIQUINONE OXIDOREDUCTASE SUBUNIT B17.2"/>
    <property type="match status" value="1"/>
</dbReference>
<dbReference type="PANTHER" id="PTHR12910:SF2">
    <property type="entry name" value="NADH DEHYDROGENASE [UBIQUINONE] 1 ALPHA SUBCOMPLEX SUBUNIT 12"/>
    <property type="match status" value="1"/>
</dbReference>